<evidence type="ECO:0000313" key="2">
    <source>
        <dbReference type="EMBL" id="SEP33663.1"/>
    </source>
</evidence>
<keyword evidence="3" id="KW-1185">Reference proteome</keyword>
<comment type="caution">
    <text evidence="2">The sequence shown here is derived from an EMBL/GenBank/DDBJ whole genome shotgun (WGS) entry which is preliminary data.</text>
</comment>
<dbReference type="PANTHER" id="PTHR37936:SF3">
    <property type="entry name" value="TRANSPOSASE INSC FOR INSERTION ELEMENT IS2A-RELATED"/>
    <property type="match status" value="1"/>
</dbReference>
<dbReference type="EMBL" id="FOCV01000091">
    <property type="protein sequence ID" value="SEP33663.1"/>
    <property type="molecule type" value="Genomic_DNA"/>
</dbReference>
<gene>
    <name evidence="2" type="ORF">SAMN05216228_10916</name>
</gene>
<dbReference type="PANTHER" id="PTHR37936">
    <property type="entry name" value="TRANSPOSASE INSC FOR INSERTION ELEMENT IS2A-RELATED"/>
    <property type="match status" value="1"/>
</dbReference>
<dbReference type="Pfam" id="PF01527">
    <property type="entry name" value="HTH_Tnp_1"/>
    <property type="match status" value="1"/>
</dbReference>
<dbReference type="Gene3D" id="1.10.10.10">
    <property type="entry name" value="Winged helix-like DNA-binding domain superfamily/Winged helix DNA-binding domain"/>
    <property type="match status" value="1"/>
</dbReference>
<organism evidence="2 3">
    <name type="scientific">Rhizobium tibeticum</name>
    <dbReference type="NCBI Taxonomy" id="501024"/>
    <lineage>
        <taxon>Bacteria</taxon>
        <taxon>Pseudomonadati</taxon>
        <taxon>Pseudomonadota</taxon>
        <taxon>Alphaproteobacteria</taxon>
        <taxon>Hyphomicrobiales</taxon>
        <taxon>Rhizobiaceae</taxon>
        <taxon>Rhizobium/Agrobacterium group</taxon>
        <taxon>Rhizobium</taxon>
    </lineage>
</organism>
<accession>A0ABY1AYQ0</accession>
<evidence type="ECO:0000256" key="1">
    <source>
        <dbReference type="ARBA" id="ARBA00009964"/>
    </source>
</evidence>
<name>A0ABY1AYQ0_9HYPH</name>
<dbReference type="InterPro" id="IPR002514">
    <property type="entry name" value="Transposase_8"/>
</dbReference>
<sequence>MRVEILGQERRRRWRDEQKLEIVVSVGIDGATVTEVAQRHDVTRQQIYTWRSELKKQGLLPSSANAVFVPVDMNVVQTEVCGDRQDPSGMIELRLNFGRSLRFDSAVDGATLTRLIRAVAA</sequence>
<dbReference type="Proteomes" id="UP000198939">
    <property type="component" value="Unassembled WGS sequence"/>
</dbReference>
<dbReference type="NCBIfam" id="NF047595">
    <property type="entry name" value="IS66_ISRel24_TnpA"/>
    <property type="match status" value="1"/>
</dbReference>
<comment type="similarity">
    <text evidence="1">Belongs to the transposase 8 family.</text>
</comment>
<dbReference type="InterPro" id="IPR036388">
    <property type="entry name" value="WH-like_DNA-bd_sf"/>
</dbReference>
<protein>
    <submittedName>
        <fullName evidence="2">Transposase</fullName>
    </submittedName>
</protein>
<dbReference type="SUPFAM" id="SSF48295">
    <property type="entry name" value="TrpR-like"/>
    <property type="match status" value="1"/>
</dbReference>
<dbReference type="InterPro" id="IPR010921">
    <property type="entry name" value="Trp_repressor/repl_initiator"/>
</dbReference>
<evidence type="ECO:0000313" key="3">
    <source>
        <dbReference type="Proteomes" id="UP000198939"/>
    </source>
</evidence>
<reference evidence="2 3" key="1">
    <citation type="submission" date="2016-10" db="EMBL/GenBank/DDBJ databases">
        <authorList>
            <person name="Varghese N."/>
            <person name="Submissions S."/>
        </authorList>
    </citation>
    <scope>NUCLEOTIDE SEQUENCE [LARGE SCALE GENOMIC DNA]</scope>
    <source>
        <strain evidence="2 3">CGMCC 1.7071</strain>
    </source>
</reference>
<proteinExistence type="inferred from homology"/>
<dbReference type="RefSeq" id="WP_093041864.1">
    <property type="nucleotide sequence ID" value="NZ_FOCV01000091.1"/>
</dbReference>